<dbReference type="EMBL" id="JAAIUW010000011">
    <property type="protein sequence ID" value="KAF7810216.1"/>
    <property type="molecule type" value="Genomic_DNA"/>
</dbReference>
<dbReference type="InterPro" id="IPR015421">
    <property type="entry name" value="PyrdxlP-dep_Trfase_major"/>
</dbReference>
<dbReference type="PANTHER" id="PTHR14237">
    <property type="entry name" value="MOLYBDOPTERIN COFACTOR SULFURASE MOSC"/>
    <property type="match status" value="1"/>
</dbReference>
<sequence>MPSPCGPSSEPSPPCFNGCFPSSSFLASSESTTSNSTKTRSNTAYDFLKATSSTLHPNAEFTNHESLPSLQDSYSDFTKAYPLFSNTLKADQIRAQEYYHLNNNFCNLCFDYSGFGLFSYAQLHRERSCLHIASSSSSSHPPPPPPLETPFFEISYSSVNLYSQIAYGGEEPSEIESKIREKIMRFMSFSADEYALVFTANQISAFKILADSFQFSPNGGNLLTVYDHHNESLHEMIKICKNQGTRVASAEFSWPGLQIQGKKLSKTIRKKRGLFVFPVHSRVTGSPYSYMWMSLAQENGWRVLLDACALAPKEMDTLGLSFFKPDYLICSFYKVFGDNPSGFGCLFVKKSSVSALKDSRNNTGIVRLVPSSSSEPEICDGSKTSKCKTLECKGLENAEEVGLVGISSRGRYLVNWVVHALTRLEHPHREINKGVSLIRIYGPKVNSHRGCAIAFNVFDWKGEKIDPVIVQKLADRNNVSLSSKLNFLNNFEDVYKLWSFVSRFLDADFVEKERWRYMALNQETLEL</sequence>
<name>A0A834W966_9FABA</name>
<dbReference type="AlphaFoldDB" id="A0A834W966"/>
<dbReference type="OrthoDB" id="10264306at2759"/>
<keyword evidence="2" id="KW-1185">Reference proteome</keyword>
<proteinExistence type="predicted"/>
<reference evidence="1" key="1">
    <citation type="submission" date="2020-09" db="EMBL/GenBank/DDBJ databases">
        <title>Genome-Enabled Discovery of Anthraquinone Biosynthesis in Senna tora.</title>
        <authorList>
            <person name="Kang S.-H."/>
            <person name="Pandey R.P."/>
            <person name="Lee C.-M."/>
            <person name="Sim J.-S."/>
            <person name="Jeong J.-T."/>
            <person name="Choi B.-S."/>
            <person name="Jung M."/>
            <person name="Ginzburg D."/>
            <person name="Zhao K."/>
            <person name="Won S.Y."/>
            <person name="Oh T.-J."/>
            <person name="Yu Y."/>
            <person name="Kim N.-H."/>
            <person name="Lee O.R."/>
            <person name="Lee T.-H."/>
            <person name="Bashyal P."/>
            <person name="Kim T.-S."/>
            <person name="Lee W.-H."/>
            <person name="Kawkins C."/>
            <person name="Kim C.-K."/>
            <person name="Kim J.S."/>
            <person name="Ahn B.O."/>
            <person name="Rhee S.Y."/>
            <person name="Sohng J.K."/>
        </authorList>
    </citation>
    <scope>NUCLEOTIDE SEQUENCE</scope>
    <source>
        <tissue evidence="1">Leaf</tissue>
    </source>
</reference>
<dbReference type="PANTHER" id="PTHR14237:SF64">
    <property type="entry name" value="MOLYBDENUM COFACTOR SULFURASE-LIKE PROTEIN"/>
    <property type="match status" value="1"/>
</dbReference>
<evidence type="ECO:0000313" key="1">
    <source>
        <dbReference type="EMBL" id="KAF7810216.1"/>
    </source>
</evidence>
<dbReference type="Gene3D" id="3.40.640.10">
    <property type="entry name" value="Type I PLP-dependent aspartate aminotransferase-like (Major domain)"/>
    <property type="match status" value="1"/>
</dbReference>
<comment type="caution">
    <text evidence="1">The sequence shown here is derived from an EMBL/GenBank/DDBJ whole genome shotgun (WGS) entry which is preliminary data.</text>
</comment>
<organism evidence="1 2">
    <name type="scientific">Senna tora</name>
    <dbReference type="NCBI Taxonomy" id="362788"/>
    <lineage>
        <taxon>Eukaryota</taxon>
        <taxon>Viridiplantae</taxon>
        <taxon>Streptophyta</taxon>
        <taxon>Embryophyta</taxon>
        <taxon>Tracheophyta</taxon>
        <taxon>Spermatophyta</taxon>
        <taxon>Magnoliopsida</taxon>
        <taxon>eudicotyledons</taxon>
        <taxon>Gunneridae</taxon>
        <taxon>Pentapetalae</taxon>
        <taxon>rosids</taxon>
        <taxon>fabids</taxon>
        <taxon>Fabales</taxon>
        <taxon>Fabaceae</taxon>
        <taxon>Caesalpinioideae</taxon>
        <taxon>Cassia clade</taxon>
        <taxon>Senna</taxon>
    </lineage>
</organism>
<evidence type="ECO:0000313" key="2">
    <source>
        <dbReference type="Proteomes" id="UP000634136"/>
    </source>
</evidence>
<dbReference type="Proteomes" id="UP000634136">
    <property type="component" value="Unassembled WGS sequence"/>
</dbReference>
<protein>
    <submittedName>
        <fullName evidence="1">Molybdenum cofactor sulfurase-like</fullName>
    </submittedName>
</protein>
<accession>A0A834W966</accession>
<dbReference type="InterPro" id="IPR015424">
    <property type="entry name" value="PyrdxlP-dep_Trfase"/>
</dbReference>
<gene>
    <name evidence="1" type="ORF">G2W53_036959</name>
</gene>
<dbReference type="SUPFAM" id="SSF53383">
    <property type="entry name" value="PLP-dependent transferases"/>
    <property type="match status" value="1"/>
</dbReference>